<evidence type="ECO:0000256" key="2">
    <source>
        <dbReference type="ARBA" id="ARBA00008874"/>
    </source>
</evidence>
<feature type="binding site" evidence="11 12">
    <location>
        <position position="49"/>
    </location>
    <ligand>
        <name>ATP</name>
        <dbReference type="ChEBI" id="CHEBI:30616"/>
    </ligand>
</feature>
<dbReference type="CDD" id="cd06613">
    <property type="entry name" value="STKc_MAP4K3_like"/>
    <property type="match status" value="1"/>
</dbReference>
<feature type="region of interest" description="Disordered" evidence="13">
    <location>
        <begin position="391"/>
        <end position="506"/>
    </location>
</feature>
<dbReference type="PROSITE" id="PS50011">
    <property type="entry name" value="PROTEIN_KINASE_DOM"/>
    <property type="match status" value="1"/>
</dbReference>
<dbReference type="Proteomes" id="UP000000539">
    <property type="component" value="Chromosome 3"/>
</dbReference>
<dbReference type="GO" id="GO:0034612">
    <property type="term" value="P:response to tumor necrosis factor"/>
    <property type="evidence" value="ECO:0007669"/>
    <property type="project" value="Ensembl"/>
</dbReference>
<protein>
    <recommendedName>
        <fullName evidence="9">Mitogen-activated protein kinase kinase kinase kinase</fullName>
        <ecNumber evidence="9">2.7.11.1</ecNumber>
    </recommendedName>
</protein>
<evidence type="ECO:0007829" key="18">
    <source>
        <dbReference type="PeptideAtlas" id="A0A8V0YTR2"/>
    </source>
</evidence>
<dbReference type="Pfam" id="PF00069">
    <property type="entry name" value="Pkinase"/>
    <property type="match status" value="1"/>
</dbReference>
<evidence type="ECO:0000256" key="4">
    <source>
        <dbReference type="ARBA" id="ARBA00022553"/>
    </source>
</evidence>
<dbReference type="InterPro" id="IPR021160">
    <property type="entry name" value="MAPKKKK"/>
</dbReference>
<dbReference type="PANTHER" id="PTHR48012">
    <property type="entry name" value="STERILE20-LIKE KINASE, ISOFORM B-RELATED"/>
    <property type="match status" value="1"/>
</dbReference>
<evidence type="ECO:0000256" key="1">
    <source>
        <dbReference type="ARBA" id="ARBA00001946"/>
    </source>
</evidence>
<dbReference type="GO" id="GO:0005524">
    <property type="term" value="F:ATP binding"/>
    <property type="evidence" value="ECO:0007669"/>
    <property type="project" value="UniProtKB-UniRule"/>
</dbReference>
<evidence type="ECO:0000259" key="15">
    <source>
        <dbReference type="PROSITE" id="PS50219"/>
    </source>
</evidence>
<feature type="compositionally biased region" description="Pro residues" evidence="13">
    <location>
        <begin position="413"/>
        <end position="422"/>
    </location>
</feature>
<comment type="similarity">
    <text evidence="2 9">Belongs to the protein kinase superfamily. STE Ser/Thr protein kinase family. STE20 subfamily.</text>
</comment>
<evidence type="ECO:0000256" key="9">
    <source>
        <dbReference type="PIRNR" id="PIRNR038172"/>
    </source>
</evidence>
<proteinExistence type="evidence at protein level"/>
<feature type="compositionally biased region" description="Pro residues" evidence="13">
    <location>
        <begin position="459"/>
        <end position="468"/>
    </location>
</feature>
<feature type="domain" description="CNH" evidence="15">
    <location>
        <begin position="565"/>
        <end position="876"/>
    </location>
</feature>
<dbReference type="GO" id="GO:0009411">
    <property type="term" value="P:response to UV"/>
    <property type="evidence" value="ECO:0007669"/>
    <property type="project" value="Ensembl"/>
</dbReference>
<keyword evidence="17" id="KW-1185">Reference proteome</keyword>
<reference evidence="16" key="3">
    <citation type="submission" date="2025-09" db="UniProtKB">
        <authorList>
            <consortium name="Ensembl"/>
        </authorList>
    </citation>
    <scope>IDENTIFICATION</scope>
    <source>
        <strain evidence="16">broiler</strain>
    </source>
</reference>
<dbReference type="InterPro" id="IPR050629">
    <property type="entry name" value="STE20/SPS1-PAK"/>
</dbReference>
<organism evidence="16 17">
    <name type="scientific">Gallus gallus</name>
    <name type="common">Chicken</name>
    <dbReference type="NCBI Taxonomy" id="9031"/>
    <lineage>
        <taxon>Eukaryota</taxon>
        <taxon>Metazoa</taxon>
        <taxon>Chordata</taxon>
        <taxon>Craniata</taxon>
        <taxon>Vertebrata</taxon>
        <taxon>Euteleostomi</taxon>
        <taxon>Archelosauria</taxon>
        <taxon>Archosauria</taxon>
        <taxon>Dinosauria</taxon>
        <taxon>Saurischia</taxon>
        <taxon>Theropoda</taxon>
        <taxon>Coelurosauria</taxon>
        <taxon>Aves</taxon>
        <taxon>Neognathae</taxon>
        <taxon>Galloanserae</taxon>
        <taxon>Galliformes</taxon>
        <taxon>Phasianidae</taxon>
        <taxon>Phasianinae</taxon>
        <taxon>Gallus</taxon>
    </lineage>
</organism>
<feature type="active site" description="Proton acceptor" evidence="10">
    <location>
        <position position="140"/>
    </location>
</feature>
<dbReference type="PIRSF" id="PIRSF038172">
    <property type="entry name" value="MAPKKKK"/>
    <property type="match status" value="1"/>
</dbReference>
<evidence type="ECO:0000256" key="6">
    <source>
        <dbReference type="ARBA" id="ARBA00022741"/>
    </source>
</evidence>
<keyword evidence="3 9" id="KW-0723">Serine/threonine-protein kinase</keyword>
<dbReference type="FunCoup" id="A0A8V0YTR2">
    <property type="interactions" value="1960"/>
</dbReference>
<reference evidence="16" key="1">
    <citation type="submission" date="2020-11" db="EMBL/GenBank/DDBJ databases">
        <title>Gallus gallus (Chicken) genome, bGalGal1, GRCg7b, maternal haplotype autosomes + Z &amp; W.</title>
        <authorList>
            <person name="Warren W."/>
            <person name="Formenti G."/>
            <person name="Fedrigo O."/>
            <person name="Haase B."/>
            <person name="Mountcastle J."/>
            <person name="Balacco J."/>
            <person name="Tracey A."/>
            <person name="Schneider V."/>
            <person name="Okimoto R."/>
            <person name="Cheng H."/>
            <person name="Hawken R."/>
            <person name="Howe K."/>
            <person name="Jarvis E.D."/>
        </authorList>
    </citation>
    <scope>NUCLEOTIDE SEQUENCE [LARGE SCALE GENOMIC DNA]</scope>
    <source>
        <strain evidence="16">Broiler</strain>
    </source>
</reference>
<dbReference type="SUPFAM" id="SSF56112">
    <property type="entry name" value="Protein kinase-like (PK-like)"/>
    <property type="match status" value="1"/>
</dbReference>
<evidence type="ECO:0000313" key="16">
    <source>
        <dbReference type="Ensembl" id="ENSGALP00010024424.1"/>
    </source>
</evidence>
<dbReference type="PROSITE" id="PS00107">
    <property type="entry name" value="PROTEIN_KINASE_ATP"/>
    <property type="match status" value="1"/>
</dbReference>
<comment type="catalytic activity">
    <reaction evidence="9">
        <text>L-threonyl-[protein] + ATP = O-phospho-L-threonyl-[protein] + ADP + H(+)</text>
        <dbReference type="Rhea" id="RHEA:46608"/>
        <dbReference type="Rhea" id="RHEA-COMP:11060"/>
        <dbReference type="Rhea" id="RHEA-COMP:11605"/>
        <dbReference type="ChEBI" id="CHEBI:15378"/>
        <dbReference type="ChEBI" id="CHEBI:30013"/>
        <dbReference type="ChEBI" id="CHEBI:30616"/>
        <dbReference type="ChEBI" id="CHEBI:61977"/>
        <dbReference type="ChEBI" id="CHEBI:456216"/>
        <dbReference type="EC" id="2.7.11.1"/>
    </reaction>
</comment>
<dbReference type="SMART" id="SM00036">
    <property type="entry name" value="CNH"/>
    <property type="match status" value="1"/>
</dbReference>
<keyword evidence="8 9" id="KW-0067">ATP-binding</keyword>
<dbReference type="Ensembl" id="ENSGALT00010041767.1">
    <property type="protein sequence ID" value="ENSGALP00010024424.1"/>
    <property type="gene ID" value="ENSGALG00010017313.1"/>
</dbReference>
<dbReference type="PANTHER" id="PTHR48012:SF17">
    <property type="entry name" value="MITOGEN-ACTIVATED PROTEIN KINASE KINASE KINASE KINASE 3"/>
    <property type="match status" value="1"/>
</dbReference>
<dbReference type="GO" id="GO:0035556">
    <property type="term" value="P:intracellular signal transduction"/>
    <property type="evidence" value="ECO:0000318"/>
    <property type="project" value="GO_Central"/>
</dbReference>
<dbReference type="OrthoDB" id="8693905at2759"/>
<comment type="function">
    <text evidence="9">Serine/threonine kinase that plays a role in the response to environmental stress. Appears to act upstream of the JUN N-terminal pathway.</text>
</comment>
<evidence type="ECO:0000256" key="11">
    <source>
        <dbReference type="PIRSR" id="PIRSR038172-2"/>
    </source>
</evidence>
<dbReference type="GO" id="GO:0008349">
    <property type="term" value="F:MAP kinase kinase kinase kinase activity"/>
    <property type="evidence" value="ECO:0000318"/>
    <property type="project" value="GO_Central"/>
</dbReference>
<comment type="catalytic activity">
    <reaction evidence="9">
        <text>L-seryl-[protein] + ATP = O-phospho-L-seryl-[protein] + ADP + H(+)</text>
        <dbReference type="Rhea" id="RHEA:17989"/>
        <dbReference type="Rhea" id="RHEA-COMP:9863"/>
        <dbReference type="Rhea" id="RHEA-COMP:11604"/>
        <dbReference type="ChEBI" id="CHEBI:15378"/>
        <dbReference type="ChEBI" id="CHEBI:29999"/>
        <dbReference type="ChEBI" id="CHEBI:30616"/>
        <dbReference type="ChEBI" id="CHEBI:83421"/>
        <dbReference type="ChEBI" id="CHEBI:456216"/>
        <dbReference type="EC" id="2.7.11.1"/>
    </reaction>
</comment>
<feature type="compositionally biased region" description="Basic and acidic residues" evidence="13">
    <location>
        <begin position="486"/>
        <end position="506"/>
    </location>
</feature>
<gene>
    <name evidence="16" type="primary">MAP4K3</name>
</gene>
<dbReference type="InterPro" id="IPR001180">
    <property type="entry name" value="CNH_dom"/>
</dbReference>
<name>A0A8V0YTR2_CHICK</name>
<evidence type="ECO:0000256" key="3">
    <source>
        <dbReference type="ARBA" id="ARBA00022527"/>
    </source>
</evidence>
<evidence type="ECO:0000256" key="8">
    <source>
        <dbReference type="ARBA" id="ARBA00022840"/>
    </source>
</evidence>
<dbReference type="AlphaFoldDB" id="A0A8V0YTR2"/>
<evidence type="ECO:0000256" key="7">
    <source>
        <dbReference type="ARBA" id="ARBA00022777"/>
    </source>
</evidence>
<keyword evidence="18" id="KW-1267">Proteomics identification</keyword>
<evidence type="ECO:0000256" key="12">
    <source>
        <dbReference type="PROSITE-ProRule" id="PRU10141"/>
    </source>
</evidence>
<dbReference type="InterPro" id="IPR000719">
    <property type="entry name" value="Prot_kinase_dom"/>
</dbReference>
<evidence type="ECO:0000259" key="14">
    <source>
        <dbReference type="PROSITE" id="PS50011"/>
    </source>
</evidence>
<dbReference type="PROSITE" id="PS50219">
    <property type="entry name" value="CNH"/>
    <property type="match status" value="1"/>
</dbReference>
<dbReference type="Pfam" id="PF00780">
    <property type="entry name" value="CNH"/>
    <property type="match status" value="1"/>
</dbReference>
<dbReference type="FunFam" id="1.10.510.10:FF:000031">
    <property type="entry name" value="Mitogen-activated protein kinase kinase kinase kinase"/>
    <property type="match status" value="1"/>
</dbReference>
<feature type="domain" description="Protein kinase" evidence="14">
    <location>
        <begin position="20"/>
        <end position="277"/>
    </location>
</feature>
<dbReference type="EC" id="2.7.11.1" evidence="9"/>
<keyword evidence="5 9" id="KW-0808">Transferase</keyword>
<keyword evidence="7 9" id="KW-0418">Kinase</keyword>
<dbReference type="GeneTree" id="ENSGT00940000155483"/>
<sequence>MSGAGGRVCDLSRRNPQEDFELIQRIGSGTYGDVYKARNVNTGELAAIKVIKLEPGEDFAVVQQEIIMMKDCKHPNIVAYFGSYLRRDKLWICMEFCGGGSLQDIYHVTGPLSEQQIAYVSRETLQGLYYLHSKGKMHRDIKGANILLTDNGHVKLADFGVSAQITATIAKRKSFIGTPYWMAPEVAAVERKGGYNQLCDLWAVGITAIELAELQPPMFDLHPMRALFLMTKSNFQPPKLKDKMKWSNSFHHFVKMALTKNPKKRPTAEKLLQHPFVTQPLNRSLAIELLDKMNNPDHSTYHDFDDDDPEPLVVPHRIHSTSRNVREEKTRSEINFGQVKFDPPLRKETEPHHEFDLQLEYGHGPQGGYFLGANKSLLKSVEEELHQRGHVAHLEDDDDDADDDAKHATMKPKVPPPLPPKPKSIFIPQETHSSENDNQGTIKRCPVSDSPAKSASHVPPRPPPPRLPPQKSHVLGNGVTSVQLNGEREGSPHQQNEARDTSFSRKEKKEILKPISNGLPPTPKVHNCHLLPKCIGLIQSYIFFMHLVLLFEMGACFSKVFNGCPLKIHCATSWINPDTRDQYLIFGAEEGIYTLNLNELHETSMEQLFPRRCTWLYVMNNCLLSISGKASQLYSHNLPGLFDYARQMQKLPVAIPAHKLPDRILPRKFAVSTKIPDTKWCQKCCVVRNPYTGHKYLCGALQSSIVLLEWVEPMQKFMLIKHIDFPVPCPLRLFEMLVVPEQEFPLVCVGVSRGRDFNQVVKFETVNPNSTSSWFTETDTTETSVVHVTQLERDTILVCLDCCIKIVNLQGRLKSSRKLSSELTFDFQIESIVCLQDSVLAFWKHGMQGRSFRSNEITQEISDNTRIFRLLGSDRVVVLESRPTDNPTANSNLYILAGHENSY</sequence>
<feature type="binding site" evidence="11">
    <location>
        <begin position="26"/>
        <end position="34"/>
    </location>
    <ligand>
        <name>ATP</name>
        <dbReference type="ChEBI" id="CHEBI:30616"/>
    </ligand>
</feature>
<reference evidence="16" key="2">
    <citation type="submission" date="2025-08" db="UniProtKB">
        <authorList>
            <consortium name="Ensembl"/>
        </authorList>
    </citation>
    <scope>IDENTIFICATION</scope>
    <source>
        <strain evidence="16">broiler</strain>
    </source>
</reference>
<dbReference type="GO" id="GO:0005737">
    <property type="term" value="C:cytoplasm"/>
    <property type="evidence" value="ECO:0000318"/>
    <property type="project" value="GO_Central"/>
</dbReference>
<dbReference type="Gene3D" id="1.10.510.10">
    <property type="entry name" value="Transferase(Phosphotransferase) domain 1"/>
    <property type="match status" value="1"/>
</dbReference>
<accession>A0A8V0YTR2</accession>
<keyword evidence="6 9" id="KW-0547">Nucleotide-binding</keyword>
<evidence type="ECO:0000313" key="17">
    <source>
        <dbReference type="Proteomes" id="UP000000539"/>
    </source>
</evidence>
<dbReference type="SMART" id="SM00220">
    <property type="entry name" value="S_TKc"/>
    <property type="match status" value="1"/>
</dbReference>
<comment type="cofactor">
    <cofactor evidence="1 9">
        <name>Mg(2+)</name>
        <dbReference type="ChEBI" id="CHEBI:18420"/>
    </cofactor>
</comment>
<evidence type="ECO:0000256" key="13">
    <source>
        <dbReference type="SAM" id="MobiDB-lite"/>
    </source>
</evidence>
<evidence type="ECO:0000256" key="10">
    <source>
        <dbReference type="PIRSR" id="PIRSR038172-1"/>
    </source>
</evidence>
<keyword evidence="4" id="KW-0597">Phosphoprotein</keyword>
<dbReference type="InterPro" id="IPR011009">
    <property type="entry name" value="Kinase-like_dom_sf"/>
</dbReference>
<dbReference type="InterPro" id="IPR017441">
    <property type="entry name" value="Protein_kinase_ATP_BS"/>
</dbReference>
<evidence type="ECO:0000256" key="5">
    <source>
        <dbReference type="ARBA" id="ARBA00022679"/>
    </source>
</evidence>